<dbReference type="InterPro" id="IPR011493">
    <property type="entry name" value="GLUG"/>
</dbReference>
<dbReference type="EMBL" id="CP021023">
    <property type="protein sequence ID" value="ARN56227.1"/>
    <property type="molecule type" value="Genomic_DNA"/>
</dbReference>
<keyword evidence="3" id="KW-1185">Reference proteome</keyword>
<evidence type="ECO:0000313" key="3">
    <source>
        <dbReference type="Proteomes" id="UP000193334"/>
    </source>
</evidence>
<protein>
    <recommendedName>
        <fullName evidence="1">GLUG domain-containing protein</fullName>
    </recommendedName>
</protein>
<dbReference type="Gene3D" id="1.10.1330.10">
    <property type="entry name" value="Dockerin domain"/>
    <property type="match status" value="1"/>
</dbReference>
<proteinExistence type="predicted"/>
<reference evidence="3" key="1">
    <citation type="submission" date="2017-04" db="EMBL/GenBank/DDBJ databases">
        <title>Comparative genomics and description of representatives of a novel lineage of planctomycetes thriving in anoxic sediments.</title>
        <authorList>
            <person name="Spring S."/>
            <person name="Bunk B."/>
            <person name="Sproer C."/>
        </authorList>
    </citation>
    <scope>NUCLEOTIDE SEQUENCE [LARGE SCALE GENOMIC DNA]</scope>
    <source>
        <strain evidence="3">ST-PulAB-D4</strain>
    </source>
</reference>
<dbReference type="GO" id="GO:0004553">
    <property type="term" value="F:hydrolase activity, hydrolyzing O-glycosyl compounds"/>
    <property type="evidence" value="ECO:0007669"/>
    <property type="project" value="InterPro"/>
</dbReference>
<dbReference type="KEGG" id="pbp:STSP1_00603"/>
<dbReference type="Gene3D" id="2.160.20.110">
    <property type="match status" value="2"/>
</dbReference>
<organism evidence="2 3">
    <name type="scientific">Sedimentisphaera salicampi</name>
    <dbReference type="NCBI Taxonomy" id="1941349"/>
    <lineage>
        <taxon>Bacteria</taxon>
        <taxon>Pseudomonadati</taxon>
        <taxon>Planctomycetota</taxon>
        <taxon>Phycisphaerae</taxon>
        <taxon>Sedimentisphaerales</taxon>
        <taxon>Sedimentisphaeraceae</taxon>
        <taxon>Sedimentisphaera</taxon>
    </lineage>
</organism>
<sequence>MCYLRLSILASLIIPAFVFGFAGGDGTESSPYQISTPDHLEAVNSDLSANYILINDIDLTGRTYQRAVIAPDLDYSNIYFSDSPFSGSFCGAGYKILNLNVDAAGVTGNYPSFLGLFGKIDGGEVLDLGMENADIDGGEDSSHIGLICGVNFESEIKGSYASGYISGQEYLGGLCGTNDSGTIENCYAAVEVSGSNWRLGGLCGYNDSGIIANSHAEGSVSGDSDLMHVGGLCGMNSGTIEHCYAAVSVSCGANSSYVGGLCGHHWKGTIENCWASGSVLAEEYLGGLCGYNESGTIRKCFAAGSVSGDQNVGGLCGFTQSIVENCYAAGSVSGEQNVGGLCGFFKEICLTNCYSTGSVSGDWEVGGLCGDDYQGTTSSCFWDTESSGMDSSAGGAGLTTAQMQTLSTFTDAGWDYVNEDNNGKMDLWYQHAGEYPNFYWEYLPGDCNYDGYVGQNDILIMAEQWLQAQPAQTRLEADSNFDDYVDILDYAILTENWFTAE</sequence>
<dbReference type="InterPro" id="IPR002105">
    <property type="entry name" value="Dockerin_1_rpt"/>
</dbReference>
<dbReference type="STRING" id="1941349.STSP1_00603"/>
<dbReference type="GO" id="GO:0000272">
    <property type="term" value="P:polysaccharide catabolic process"/>
    <property type="evidence" value="ECO:0007669"/>
    <property type="project" value="InterPro"/>
</dbReference>
<dbReference type="Pfam" id="PF07581">
    <property type="entry name" value="Glug"/>
    <property type="match status" value="5"/>
</dbReference>
<dbReference type="Pfam" id="PF00404">
    <property type="entry name" value="Dockerin_1"/>
    <property type="match status" value="1"/>
</dbReference>
<name>A0A1W6LKC8_9BACT</name>
<evidence type="ECO:0000313" key="2">
    <source>
        <dbReference type="EMBL" id="ARN56227.1"/>
    </source>
</evidence>
<dbReference type="InterPro" id="IPR036439">
    <property type="entry name" value="Dockerin_dom_sf"/>
</dbReference>
<dbReference type="Proteomes" id="UP000193334">
    <property type="component" value="Chromosome"/>
</dbReference>
<feature type="domain" description="GLUG" evidence="1">
    <location>
        <begin position="195"/>
        <end position="221"/>
    </location>
</feature>
<accession>A0A1W6LKC8</accession>
<feature type="domain" description="GLUG" evidence="1">
    <location>
        <begin position="167"/>
        <end position="192"/>
    </location>
</feature>
<gene>
    <name evidence="2" type="ORF">STSP1_00603</name>
</gene>
<feature type="domain" description="GLUG" evidence="1">
    <location>
        <begin position="255"/>
        <end position="279"/>
    </location>
</feature>
<dbReference type="AlphaFoldDB" id="A0A1W6LKC8"/>
<evidence type="ECO:0000259" key="1">
    <source>
        <dbReference type="Pfam" id="PF07581"/>
    </source>
</evidence>
<feature type="domain" description="GLUG" evidence="1">
    <location>
        <begin position="310"/>
        <end position="333"/>
    </location>
</feature>
<dbReference type="SUPFAM" id="SSF63446">
    <property type="entry name" value="Type I dockerin domain"/>
    <property type="match status" value="1"/>
</dbReference>
<dbReference type="RefSeq" id="WP_085754936.1">
    <property type="nucleotide sequence ID" value="NZ_CP021023.1"/>
</dbReference>
<feature type="domain" description="GLUG" evidence="1">
    <location>
        <begin position="283"/>
        <end position="307"/>
    </location>
</feature>